<sequence>MALDSKSEPLQRQEEEERQPQDHDALAHNPSAPPDELFDISTTVDPSYVISLIRKLLPANASSNHNSHSDVSYSPLQGLNTDDMEISAPTPSIVPPSSKDTSESMEIIDDFHRNATHERENEAEQPGHSVPVGEEVWEEYGCILWDLSASKTHAELMVQNLVLEVLLANLMVSQSVRTTEIVLGIIGTPCLSRSYP</sequence>
<comment type="similarity">
    <text evidence="3">Belongs to the SAAL1 family.</text>
</comment>
<evidence type="ECO:0000256" key="3">
    <source>
        <dbReference type="ARBA" id="ARBA00038401"/>
    </source>
</evidence>
<gene>
    <name evidence="5" type="ORF">M0R45_016622</name>
</gene>
<name>A0AAW1XT00_RUBAR</name>
<dbReference type="AlphaFoldDB" id="A0AAW1XT00"/>
<evidence type="ECO:0000313" key="5">
    <source>
        <dbReference type="EMBL" id="KAK9939942.1"/>
    </source>
</evidence>
<dbReference type="Proteomes" id="UP001457282">
    <property type="component" value="Unassembled WGS sequence"/>
</dbReference>
<keyword evidence="2" id="KW-0539">Nucleus</keyword>
<dbReference type="PANTHER" id="PTHR23424">
    <property type="entry name" value="SERUM AMYLOID A"/>
    <property type="match status" value="1"/>
</dbReference>
<dbReference type="GO" id="GO:0005634">
    <property type="term" value="C:nucleus"/>
    <property type="evidence" value="ECO:0007669"/>
    <property type="project" value="UniProtKB-SubCell"/>
</dbReference>
<dbReference type="EMBL" id="JBEDUW010000003">
    <property type="protein sequence ID" value="KAK9939942.1"/>
    <property type="molecule type" value="Genomic_DNA"/>
</dbReference>
<feature type="region of interest" description="Disordered" evidence="4">
    <location>
        <begin position="1"/>
        <end position="37"/>
    </location>
</feature>
<evidence type="ECO:0000256" key="1">
    <source>
        <dbReference type="ARBA" id="ARBA00004123"/>
    </source>
</evidence>
<feature type="compositionally biased region" description="Basic and acidic residues" evidence="4">
    <location>
        <begin position="1"/>
        <end position="26"/>
    </location>
</feature>
<dbReference type="InterPro" id="IPR052464">
    <property type="entry name" value="Synovial_Prolif_Regulator"/>
</dbReference>
<accession>A0AAW1XT00</accession>
<evidence type="ECO:0000313" key="6">
    <source>
        <dbReference type="Proteomes" id="UP001457282"/>
    </source>
</evidence>
<keyword evidence="6" id="KW-1185">Reference proteome</keyword>
<dbReference type="PANTHER" id="PTHR23424:SF23">
    <property type="entry name" value="PROTEIN SAAL1"/>
    <property type="match status" value="1"/>
</dbReference>
<evidence type="ECO:0000256" key="4">
    <source>
        <dbReference type="SAM" id="MobiDB-lite"/>
    </source>
</evidence>
<organism evidence="5 6">
    <name type="scientific">Rubus argutus</name>
    <name type="common">Southern blackberry</name>
    <dbReference type="NCBI Taxonomy" id="59490"/>
    <lineage>
        <taxon>Eukaryota</taxon>
        <taxon>Viridiplantae</taxon>
        <taxon>Streptophyta</taxon>
        <taxon>Embryophyta</taxon>
        <taxon>Tracheophyta</taxon>
        <taxon>Spermatophyta</taxon>
        <taxon>Magnoliopsida</taxon>
        <taxon>eudicotyledons</taxon>
        <taxon>Gunneridae</taxon>
        <taxon>Pentapetalae</taxon>
        <taxon>rosids</taxon>
        <taxon>fabids</taxon>
        <taxon>Rosales</taxon>
        <taxon>Rosaceae</taxon>
        <taxon>Rosoideae</taxon>
        <taxon>Rosoideae incertae sedis</taxon>
        <taxon>Rubus</taxon>
    </lineage>
</organism>
<protein>
    <submittedName>
        <fullName evidence="5">Uncharacterized protein</fullName>
    </submittedName>
</protein>
<evidence type="ECO:0000256" key="2">
    <source>
        <dbReference type="ARBA" id="ARBA00023242"/>
    </source>
</evidence>
<comment type="caution">
    <text evidence="5">The sequence shown here is derived from an EMBL/GenBank/DDBJ whole genome shotgun (WGS) entry which is preliminary data.</text>
</comment>
<comment type="subcellular location">
    <subcellularLocation>
        <location evidence="1">Nucleus</location>
    </subcellularLocation>
</comment>
<proteinExistence type="inferred from homology"/>
<reference evidence="5 6" key="1">
    <citation type="journal article" date="2023" name="G3 (Bethesda)">
        <title>A chromosome-length genome assembly and annotation of blackberry (Rubus argutus, cv. 'Hillquist').</title>
        <authorList>
            <person name="Bruna T."/>
            <person name="Aryal R."/>
            <person name="Dudchenko O."/>
            <person name="Sargent D.J."/>
            <person name="Mead D."/>
            <person name="Buti M."/>
            <person name="Cavallini A."/>
            <person name="Hytonen T."/>
            <person name="Andres J."/>
            <person name="Pham M."/>
            <person name="Weisz D."/>
            <person name="Mascagni F."/>
            <person name="Usai G."/>
            <person name="Natali L."/>
            <person name="Bassil N."/>
            <person name="Fernandez G.E."/>
            <person name="Lomsadze A."/>
            <person name="Armour M."/>
            <person name="Olukolu B."/>
            <person name="Poorten T."/>
            <person name="Britton C."/>
            <person name="Davik J."/>
            <person name="Ashrafi H."/>
            <person name="Aiden E.L."/>
            <person name="Borodovsky M."/>
            <person name="Worthington M."/>
        </authorList>
    </citation>
    <scope>NUCLEOTIDE SEQUENCE [LARGE SCALE GENOMIC DNA]</scope>
    <source>
        <strain evidence="5">PI 553951</strain>
    </source>
</reference>